<dbReference type="GO" id="GO:0016787">
    <property type="term" value="F:hydrolase activity"/>
    <property type="evidence" value="ECO:0007669"/>
    <property type="project" value="UniProtKB-KW"/>
</dbReference>
<dbReference type="EMBL" id="JAAOAQ010000207">
    <property type="protein sequence ID" value="KAF5561607.1"/>
    <property type="molecule type" value="Genomic_DNA"/>
</dbReference>
<feature type="chain" id="PRO_5034300170" evidence="1">
    <location>
        <begin position="22"/>
        <end position="352"/>
    </location>
</feature>
<keyword evidence="1" id="KW-0732">Signal</keyword>
<keyword evidence="2" id="KW-0378">Hydrolase</keyword>
<accession>A0A8H5ND28</accession>
<feature type="signal peptide" evidence="1">
    <location>
        <begin position="1"/>
        <end position="21"/>
    </location>
</feature>
<name>A0A8H5ND28_9HYPO</name>
<dbReference type="OrthoDB" id="428177at2759"/>
<proteinExistence type="predicted"/>
<reference evidence="2 3" key="1">
    <citation type="submission" date="2020-05" db="EMBL/GenBank/DDBJ databases">
        <title>Identification and distribution of gene clusters putatively required for synthesis of sphingolipid metabolism inhibitors in phylogenetically diverse species of the filamentous fungus Fusarium.</title>
        <authorList>
            <person name="Kim H.-S."/>
            <person name="Busman M."/>
            <person name="Brown D.W."/>
            <person name="Divon H."/>
            <person name="Uhlig S."/>
            <person name="Proctor R.H."/>
        </authorList>
    </citation>
    <scope>NUCLEOTIDE SEQUENCE [LARGE SCALE GENOMIC DNA]</scope>
    <source>
        <strain evidence="2 3">NRRL 13617</strain>
    </source>
</reference>
<gene>
    <name evidence="2" type="ORF">FPHYL_6100</name>
</gene>
<evidence type="ECO:0000313" key="2">
    <source>
        <dbReference type="EMBL" id="KAF5561607.1"/>
    </source>
</evidence>
<dbReference type="SUPFAM" id="SSF51445">
    <property type="entry name" value="(Trans)glycosidases"/>
    <property type="match status" value="1"/>
</dbReference>
<evidence type="ECO:0000256" key="1">
    <source>
        <dbReference type="SAM" id="SignalP"/>
    </source>
</evidence>
<evidence type="ECO:0000313" key="3">
    <source>
        <dbReference type="Proteomes" id="UP000582016"/>
    </source>
</evidence>
<sequence>MKGLFTTLCLGLAHLGQLTEASNSWSGTNNYFLQGMSDSAQDAYIQTLSSYNTKVVRLWVNQASKGCQKGSQIVKDIPQLETTIGQYNKVTLDEIDKLLVKLSAKNIKAVISPHDANSLIGDYRKDAYWARWGAGYFYQKQDALMHTRLACRTFLTTRAHTLAKSGRTGLKPSSASTFSNYKNGDPSGWACGRATFMRNAGLDSHILISTGGLGGDISHGYNFLSAVTQCKAIDAISVHRYASVPGQWSANLPSWLSQANGKKVYLEEWGVDSQKYNQKSAFVSEVNNMNSAGLQNMYWQLLPPSSGGCSYNPKDDSGDPFGIYTNARVNLAGPINGATSSGAAQDWTGSMY</sequence>
<dbReference type="AlphaFoldDB" id="A0A8H5ND28"/>
<dbReference type="InterPro" id="IPR017853">
    <property type="entry name" value="GH"/>
</dbReference>
<keyword evidence="3" id="KW-1185">Reference proteome</keyword>
<dbReference type="Gene3D" id="3.20.20.80">
    <property type="entry name" value="Glycosidases"/>
    <property type="match status" value="1"/>
</dbReference>
<protein>
    <submittedName>
        <fullName evidence="2">Glycoside hydrolase family 5</fullName>
    </submittedName>
</protein>
<dbReference type="Proteomes" id="UP000582016">
    <property type="component" value="Unassembled WGS sequence"/>
</dbReference>
<comment type="caution">
    <text evidence="2">The sequence shown here is derived from an EMBL/GenBank/DDBJ whole genome shotgun (WGS) entry which is preliminary data.</text>
</comment>
<organism evidence="2 3">
    <name type="scientific">Fusarium phyllophilum</name>
    <dbReference type="NCBI Taxonomy" id="47803"/>
    <lineage>
        <taxon>Eukaryota</taxon>
        <taxon>Fungi</taxon>
        <taxon>Dikarya</taxon>
        <taxon>Ascomycota</taxon>
        <taxon>Pezizomycotina</taxon>
        <taxon>Sordariomycetes</taxon>
        <taxon>Hypocreomycetidae</taxon>
        <taxon>Hypocreales</taxon>
        <taxon>Nectriaceae</taxon>
        <taxon>Fusarium</taxon>
        <taxon>Fusarium fujikuroi species complex</taxon>
    </lineage>
</organism>